<dbReference type="InterPro" id="IPR039425">
    <property type="entry name" value="RNA_pol_sigma-70-like"/>
</dbReference>
<evidence type="ECO:0000256" key="2">
    <source>
        <dbReference type="ARBA" id="ARBA00023082"/>
    </source>
</evidence>
<dbReference type="OrthoDB" id="258490at2"/>
<dbReference type="EMBL" id="CP036279">
    <property type="protein sequence ID" value="QDU64275.1"/>
    <property type="molecule type" value="Genomic_DNA"/>
</dbReference>
<evidence type="ECO:0000259" key="5">
    <source>
        <dbReference type="Pfam" id="PF04542"/>
    </source>
</evidence>
<dbReference type="InterPro" id="IPR013325">
    <property type="entry name" value="RNA_pol_sigma_r2"/>
</dbReference>
<evidence type="ECO:0000256" key="4">
    <source>
        <dbReference type="ARBA" id="ARBA00023163"/>
    </source>
</evidence>
<evidence type="ECO:0000313" key="7">
    <source>
        <dbReference type="Proteomes" id="UP000317093"/>
    </source>
</evidence>
<dbReference type="KEGG" id="knv:Pan216_51640"/>
<dbReference type="PANTHER" id="PTHR43133">
    <property type="entry name" value="RNA POLYMERASE ECF-TYPE SIGMA FACTO"/>
    <property type="match status" value="1"/>
</dbReference>
<dbReference type="GO" id="GO:0006352">
    <property type="term" value="P:DNA-templated transcription initiation"/>
    <property type="evidence" value="ECO:0007669"/>
    <property type="project" value="InterPro"/>
</dbReference>
<sequence>MTDTSETLLDRLKHEPDSASWKELVEIYNPMIERWLNRHGLREADCDDVAQEVLLVVVRKLGGFEREPRTGAFRRWLRNITVNCLRDYRRSKRYQPLATGSSDFDEMLQQLADDDSELSRQWNLEHDRHVTRFLLERIKGGFTESTWLAFERVALQGQPAERVAQELGLSVNAVFIAKSRILSRLRTEGAGMLD</sequence>
<gene>
    <name evidence="6" type="ORF">Pan216_51640</name>
</gene>
<dbReference type="InterPro" id="IPR014284">
    <property type="entry name" value="RNA_pol_sigma-70_dom"/>
</dbReference>
<dbReference type="GO" id="GO:0003677">
    <property type="term" value="F:DNA binding"/>
    <property type="evidence" value="ECO:0007669"/>
    <property type="project" value="UniProtKB-KW"/>
</dbReference>
<dbReference type="Gene3D" id="1.10.1740.10">
    <property type="match status" value="1"/>
</dbReference>
<accession>A0A518BBB7</accession>
<dbReference type="Proteomes" id="UP000317093">
    <property type="component" value="Chromosome"/>
</dbReference>
<dbReference type="NCBIfam" id="TIGR02937">
    <property type="entry name" value="sigma70-ECF"/>
    <property type="match status" value="1"/>
</dbReference>
<dbReference type="AlphaFoldDB" id="A0A518BBB7"/>
<protein>
    <submittedName>
        <fullName evidence="6">RNA polymerase sigma factor RpoE</fullName>
    </submittedName>
</protein>
<dbReference type="InterPro" id="IPR007627">
    <property type="entry name" value="RNA_pol_sigma70_r2"/>
</dbReference>
<feature type="domain" description="RNA polymerase sigma-70 region 2" evidence="5">
    <location>
        <begin position="24"/>
        <end position="93"/>
    </location>
</feature>
<reference evidence="6 7" key="1">
    <citation type="submission" date="2019-02" db="EMBL/GenBank/DDBJ databases">
        <title>Deep-cultivation of Planctomycetes and their phenomic and genomic characterization uncovers novel biology.</title>
        <authorList>
            <person name="Wiegand S."/>
            <person name="Jogler M."/>
            <person name="Boedeker C."/>
            <person name="Pinto D."/>
            <person name="Vollmers J."/>
            <person name="Rivas-Marin E."/>
            <person name="Kohn T."/>
            <person name="Peeters S.H."/>
            <person name="Heuer A."/>
            <person name="Rast P."/>
            <person name="Oberbeckmann S."/>
            <person name="Bunk B."/>
            <person name="Jeske O."/>
            <person name="Meyerdierks A."/>
            <person name="Storesund J.E."/>
            <person name="Kallscheuer N."/>
            <person name="Luecker S."/>
            <person name="Lage O.M."/>
            <person name="Pohl T."/>
            <person name="Merkel B.J."/>
            <person name="Hornburger P."/>
            <person name="Mueller R.-W."/>
            <person name="Bruemmer F."/>
            <person name="Labrenz M."/>
            <person name="Spormann A.M."/>
            <person name="Op den Camp H."/>
            <person name="Overmann J."/>
            <person name="Amann R."/>
            <person name="Jetten M.S.M."/>
            <person name="Mascher T."/>
            <person name="Medema M.H."/>
            <person name="Devos D.P."/>
            <person name="Kaster A.-K."/>
            <person name="Ovreas L."/>
            <person name="Rohde M."/>
            <person name="Galperin M.Y."/>
            <person name="Jogler C."/>
        </authorList>
    </citation>
    <scope>NUCLEOTIDE SEQUENCE [LARGE SCALE GENOMIC DNA]</scope>
    <source>
        <strain evidence="6 7">Pan216</strain>
    </source>
</reference>
<keyword evidence="1" id="KW-0805">Transcription regulation</keyword>
<keyword evidence="2" id="KW-0731">Sigma factor</keyword>
<evidence type="ECO:0000256" key="1">
    <source>
        <dbReference type="ARBA" id="ARBA00023015"/>
    </source>
</evidence>
<dbReference type="Pfam" id="PF04542">
    <property type="entry name" value="Sigma70_r2"/>
    <property type="match status" value="1"/>
</dbReference>
<dbReference type="RefSeq" id="WP_145262361.1">
    <property type="nucleotide sequence ID" value="NZ_CP036279.1"/>
</dbReference>
<keyword evidence="4" id="KW-0804">Transcription</keyword>
<dbReference type="SUPFAM" id="SSF88946">
    <property type="entry name" value="Sigma2 domain of RNA polymerase sigma factors"/>
    <property type="match status" value="1"/>
</dbReference>
<evidence type="ECO:0000313" key="6">
    <source>
        <dbReference type="EMBL" id="QDU64275.1"/>
    </source>
</evidence>
<keyword evidence="3" id="KW-0238">DNA-binding</keyword>
<dbReference type="PANTHER" id="PTHR43133:SF8">
    <property type="entry name" value="RNA POLYMERASE SIGMA FACTOR HI_1459-RELATED"/>
    <property type="match status" value="1"/>
</dbReference>
<evidence type="ECO:0000256" key="3">
    <source>
        <dbReference type="ARBA" id="ARBA00023125"/>
    </source>
</evidence>
<proteinExistence type="predicted"/>
<name>A0A518BBB7_9BACT</name>
<keyword evidence="7" id="KW-1185">Reference proteome</keyword>
<organism evidence="6 7">
    <name type="scientific">Kolteria novifilia</name>
    <dbReference type="NCBI Taxonomy" id="2527975"/>
    <lineage>
        <taxon>Bacteria</taxon>
        <taxon>Pseudomonadati</taxon>
        <taxon>Planctomycetota</taxon>
        <taxon>Planctomycetia</taxon>
        <taxon>Kolteriales</taxon>
        <taxon>Kolteriaceae</taxon>
        <taxon>Kolteria</taxon>
    </lineage>
</organism>
<dbReference type="GO" id="GO:0016987">
    <property type="term" value="F:sigma factor activity"/>
    <property type="evidence" value="ECO:0007669"/>
    <property type="project" value="UniProtKB-KW"/>
</dbReference>